<evidence type="ECO:0000256" key="1">
    <source>
        <dbReference type="RuleBase" id="RU000383"/>
    </source>
</evidence>
<dbReference type="Gene3D" id="1.10.472.10">
    <property type="entry name" value="Cyclin-like"/>
    <property type="match status" value="2"/>
</dbReference>
<feature type="compositionally biased region" description="Polar residues" evidence="2">
    <location>
        <begin position="308"/>
        <end position="322"/>
    </location>
</feature>
<dbReference type="GO" id="GO:0008024">
    <property type="term" value="C:cyclin/CDK positive transcription elongation factor complex"/>
    <property type="evidence" value="ECO:0000318"/>
    <property type="project" value="GO_Central"/>
</dbReference>
<dbReference type="InterPro" id="IPR036915">
    <property type="entry name" value="Cyclin-like_sf"/>
</dbReference>
<proteinExistence type="inferred from homology"/>
<name>B6JZL4_SCHJY</name>
<evidence type="ECO:0000259" key="3">
    <source>
        <dbReference type="SMART" id="SM00385"/>
    </source>
</evidence>
<evidence type="ECO:0000313" key="5">
    <source>
        <dbReference type="JaponicusDB" id="SJAG_02057"/>
    </source>
</evidence>
<feature type="domain" description="Cyclin-like" evidence="3">
    <location>
        <begin position="160"/>
        <end position="239"/>
    </location>
</feature>
<reference evidence="4 6" key="1">
    <citation type="journal article" date="2011" name="Science">
        <title>Comparative functional genomics of the fission yeasts.</title>
        <authorList>
            <person name="Rhind N."/>
            <person name="Chen Z."/>
            <person name="Yassour M."/>
            <person name="Thompson D.A."/>
            <person name="Haas B.J."/>
            <person name="Habib N."/>
            <person name="Wapinski I."/>
            <person name="Roy S."/>
            <person name="Lin M.F."/>
            <person name="Heiman D.I."/>
            <person name="Young S.K."/>
            <person name="Furuya K."/>
            <person name="Guo Y."/>
            <person name="Pidoux A."/>
            <person name="Chen H.M."/>
            <person name="Robbertse B."/>
            <person name="Goldberg J.M."/>
            <person name="Aoki K."/>
            <person name="Bayne E.H."/>
            <person name="Berlin A.M."/>
            <person name="Desjardins C.A."/>
            <person name="Dobbs E."/>
            <person name="Dukaj L."/>
            <person name="Fan L."/>
            <person name="FitzGerald M.G."/>
            <person name="French C."/>
            <person name="Gujja S."/>
            <person name="Hansen K."/>
            <person name="Keifenheim D."/>
            <person name="Levin J.Z."/>
            <person name="Mosher R.A."/>
            <person name="Mueller C.A."/>
            <person name="Pfiffner J."/>
            <person name="Priest M."/>
            <person name="Russ C."/>
            <person name="Smialowska A."/>
            <person name="Swoboda P."/>
            <person name="Sykes S.M."/>
            <person name="Vaughn M."/>
            <person name="Vengrova S."/>
            <person name="Yoder R."/>
            <person name="Zeng Q."/>
            <person name="Allshire R."/>
            <person name="Baulcombe D."/>
            <person name="Birren B.W."/>
            <person name="Brown W."/>
            <person name="Ekwall K."/>
            <person name="Kellis M."/>
            <person name="Leatherwood J."/>
            <person name="Levin H."/>
            <person name="Margalit H."/>
            <person name="Martienssen R."/>
            <person name="Nieduszynski C.A."/>
            <person name="Spatafora J.W."/>
            <person name="Friedman N."/>
            <person name="Dalgaard J.Z."/>
            <person name="Baumann P."/>
            <person name="Niki H."/>
            <person name="Regev A."/>
            <person name="Nusbaum C."/>
        </authorList>
    </citation>
    <scope>NUCLEOTIDE SEQUENCE [LARGE SCALE GENOMIC DNA]</scope>
    <source>
        <strain evidence="6">yFS275 / FY16936</strain>
    </source>
</reference>
<comment type="similarity">
    <text evidence="1">Belongs to the cyclin family.</text>
</comment>
<dbReference type="RefSeq" id="XP_002173275.1">
    <property type="nucleotide sequence ID" value="XM_002173239.2"/>
</dbReference>
<accession>B6JZL4</accession>
<feature type="compositionally biased region" description="Low complexity" evidence="2">
    <location>
        <begin position="283"/>
        <end position="293"/>
    </location>
</feature>
<feature type="region of interest" description="Disordered" evidence="2">
    <location>
        <begin position="274"/>
        <end position="293"/>
    </location>
</feature>
<dbReference type="GO" id="GO:0032786">
    <property type="term" value="P:positive regulation of DNA-templated transcription, elongation"/>
    <property type="evidence" value="ECO:0000318"/>
    <property type="project" value="GO_Central"/>
</dbReference>
<dbReference type="Pfam" id="PF00134">
    <property type="entry name" value="Cyclin_N"/>
    <property type="match status" value="1"/>
</dbReference>
<dbReference type="VEuPathDB" id="FungiDB:SJAG_02057"/>
<protein>
    <submittedName>
        <fullName evidence="4">Cyclin Ctk2</fullName>
    </submittedName>
</protein>
<dbReference type="JaponicusDB" id="SJAG_02057">
    <property type="gene designation" value="lsc1"/>
</dbReference>
<dbReference type="AlphaFoldDB" id="B6JZL4"/>
<dbReference type="InterPro" id="IPR006671">
    <property type="entry name" value="Cyclin_N"/>
</dbReference>
<dbReference type="STRING" id="402676.B6JZL4"/>
<feature type="region of interest" description="Disordered" evidence="2">
    <location>
        <begin position="307"/>
        <end position="328"/>
    </location>
</feature>
<evidence type="ECO:0000313" key="6">
    <source>
        <dbReference type="Proteomes" id="UP000001744"/>
    </source>
</evidence>
<keyword evidence="1" id="KW-0195">Cyclin</keyword>
<dbReference type="GO" id="GO:0005634">
    <property type="term" value="C:nucleus"/>
    <property type="evidence" value="ECO:0000318"/>
    <property type="project" value="GO_Central"/>
</dbReference>
<dbReference type="CDD" id="cd20546">
    <property type="entry name" value="CYCLIN_SpCG1C_ScCTK2-like_rpt2"/>
    <property type="match status" value="1"/>
</dbReference>
<dbReference type="PANTHER" id="PTHR10026">
    <property type="entry name" value="CYCLIN"/>
    <property type="match status" value="1"/>
</dbReference>
<evidence type="ECO:0000256" key="2">
    <source>
        <dbReference type="SAM" id="MobiDB-lite"/>
    </source>
</evidence>
<dbReference type="SMART" id="SM00385">
    <property type="entry name" value="CYCLIN"/>
    <property type="match status" value="2"/>
</dbReference>
<dbReference type="eggNOG" id="KOG0834">
    <property type="taxonomic scope" value="Eukaryota"/>
</dbReference>
<gene>
    <name evidence="5" type="primary">lsc1</name>
    <name evidence="4" type="ORF">SJAG_02057</name>
</gene>
<keyword evidence="6" id="KW-1185">Reference proteome</keyword>
<dbReference type="OMA" id="NACAWIM"/>
<sequence>MNATQKHEATQMVESVRFSQPYFSEQMIQECLAGRDPKEMQLKIQQFAWITDMSRALRFPTKTIALAMMLCNRFHLYHKIVDIPYLDCATACVFVACKVEDTSKKIRDILIVYQKLRYPNSVDVDPQSPIMEEPKKRILSFERHLLELACFDFRTCSPHAYVVAIAKYLNVEENIARLAWDVCTDACRTFVLLKYPAHIVAYSCLSLACKLQGRSLPPISKSFCITQNEIYGALSDILDLFMHYNAFTIVGPRCSNETMMSLCIDLQRARGKGKTETGITEPTAASTSATTNAFPSNPASIAAMLSPKTVSSQAPDQRSSLAEQYRQSERQIHKAQHSCIRFLLESDRQRMAEELHKRKCMKPAS</sequence>
<evidence type="ECO:0000313" key="4">
    <source>
        <dbReference type="EMBL" id="EEB06982.1"/>
    </source>
</evidence>
<dbReference type="OrthoDB" id="4951845at2759"/>
<dbReference type="GO" id="GO:0070692">
    <property type="term" value="C:CTDK-1 complex"/>
    <property type="evidence" value="ECO:0007669"/>
    <property type="project" value="EnsemblFungi"/>
</dbReference>
<dbReference type="SUPFAM" id="SSF47954">
    <property type="entry name" value="Cyclin-like"/>
    <property type="match status" value="2"/>
</dbReference>
<dbReference type="GO" id="GO:0045944">
    <property type="term" value="P:positive regulation of transcription by RNA polymerase II"/>
    <property type="evidence" value="ECO:0000318"/>
    <property type="project" value="GO_Central"/>
</dbReference>
<dbReference type="InterPro" id="IPR013763">
    <property type="entry name" value="Cyclin-like_dom"/>
</dbReference>
<dbReference type="HOGENOM" id="CLU_829385_0_0_1"/>
<feature type="domain" description="Cyclin-like" evidence="3">
    <location>
        <begin position="48"/>
        <end position="147"/>
    </location>
</feature>
<dbReference type="EMBL" id="KE651168">
    <property type="protein sequence ID" value="EEB06982.1"/>
    <property type="molecule type" value="Genomic_DNA"/>
</dbReference>
<dbReference type="Proteomes" id="UP000001744">
    <property type="component" value="Unassembled WGS sequence"/>
</dbReference>
<dbReference type="GO" id="GO:0061575">
    <property type="term" value="F:cyclin-dependent protein serine/threonine kinase activator activity"/>
    <property type="evidence" value="ECO:0000318"/>
    <property type="project" value="GO_Central"/>
</dbReference>
<organism evidence="4 6">
    <name type="scientific">Schizosaccharomyces japonicus (strain yFS275 / FY16936)</name>
    <name type="common">Fission yeast</name>
    <dbReference type="NCBI Taxonomy" id="402676"/>
    <lineage>
        <taxon>Eukaryota</taxon>
        <taxon>Fungi</taxon>
        <taxon>Dikarya</taxon>
        <taxon>Ascomycota</taxon>
        <taxon>Taphrinomycotina</taxon>
        <taxon>Schizosaccharomycetes</taxon>
        <taxon>Schizosaccharomycetales</taxon>
        <taxon>Schizosaccharomycetaceae</taxon>
        <taxon>Schizosaccharomyces</taxon>
    </lineage>
</organism>
<dbReference type="GeneID" id="7047902"/>
<dbReference type="InterPro" id="IPR043198">
    <property type="entry name" value="Cyclin/Ssn8"/>
</dbReference>